<gene>
    <name evidence="1" type="ORF">SLAVMIC_01022</name>
</gene>
<proteinExistence type="predicted"/>
<reference evidence="1" key="1">
    <citation type="submission" date="2021-06" db="EMBL/GenBank/DDBJ databases">
        <authorList>
            <person name="Gannon L."/>
            <person name="Redgwell R T."/>
            <person name="Michniewski S."/>
            <person name="Harrison D C."/>
            <person name="Millard A."/>
        </authorList>
    </citation>
    <scope>NUCLEOTIDE SEQUENCE</scope>
</reference>
<sequence length="115" mass="13214">MEEDVYVLMLHEEGFDDDLITIGVYTSKVKALVGILKTLNELADSEDIEELEDVKISETFKIARVKLNQRFMRHEDEGEEGDTSFLDGSEEIEIPYTFVELKSVLRESRLENLLG</sequence>
<name>A0A8D9C9X7_9VIRU</name>
<protein>
    <submittedName>
        <fullName evidence="1">Uncharacterized protein</fullName>
    </submittedName>
</protein>
<evidence type="ECO:0000313" key="1">
    <source>
        <dbReference type="EMBL" id="CAG7581771.1"/>
    </source>
</evidence>
<dbReference type="EMBL" id="OU342829">
    <property type="protein sequence ID" value="CAG7581771.1"/>
    <property type="molecule type" value="Genomic_DNA"/>
</dbReference>
<organism evidence="1">
    <name type="scientific">uncultured marine phage</name>
    <dbReference type="NCBI Taxonomy" id="707152"/>
    <lineage>
        <taxon>Viruses</taxon>
        <taxon>environmental samples</taxon>
    </lineage>
</organism>
<accession>A0A8D9C9X7</accession>